<name>A0A6N8HBH1_9FLAO</name>
<evidence type="ECO:0000313" key="1">
    <source>
        <dbReference type="EMBL" id="MUV02526.1"/>
    </source>
</evidence>
<comment type="caution">
    <text evidence="1">The sequence shown here is derived from an EMBL/GenBank/DDBJ whole genome shotgun (WGS) entry which is preliminary data.</text>
</comment>
<reference evidence="1 2" key="1">
    <citation type="submission" date="2019-12" db="EMBL/GenBank/DDBJ databases">
        <authorList>
            <person name="Sun J.-Q."/>
        </authorList>
    </citation>
    <scope>NUCLEOTIDE SEQUENCE [LARGE SCALE GENOMIC DNA]</scope>
    <source>
        <strain evidence="1 2">JCM 17928</strain>
    </source>
</reference>
<organism evidence="1 2">
    <name type="scientific">Flavobacterium rakeshii</name>
    <dbReference type="NCBI Taxonomy" id="1038845"/>
    <lineage>
        <taxon>Bacteria</taxon>
        <taxon>Pseudomonadati</taxon>
        <taxon>Bacteroidota</taxon>
        <taxon>Flavobacteriia</taxon>
        <taxon>Flavobacteriales</taxon>
        <taxon>Flavobacteriaceae</taxon>
        <taxon>Flavobacterium</taxon>
    </lineage>
</organism>
<keyword evidence="2" id="KW-1185">Reference proteome</keyword>
<dbReference type="EMBL" id="WOWP01000010">
    <property type="protein sequence ID" value="MUV02526.1"/>
    <property type="molecule type" value="Genomic_DNA"/>
</dbReference>
<gene>
    <name evidence="1" type="ORF">GN157_02285</name>
</gene>
<sequence>MKKSTILYLLLMLTICSYGQERVKSYQLYSKKGLTYKKTDNTLFNGISEFKRERKNHIVFEEYYHNGIKTKYIEYYNTDEVIVCKEIIYHENSPEKKKFTKFSLDGKRRSLTYYDLNGKKELEETYRHDILTYRCEYLNGKRKFEEAYKNDVLVYSCEYLNGKKHGKKFCITKKHESHTEFYENGKKVSR</sequence>
<proteinExistence type="predicted"/>
<dbReference type="RefSeq" id="WP_157481511.1">
    <property type="nucleotide sequence ID" value="NZ_JAZDQD010000016.1"/>
</dbReference>
<accession>A0A6N8HBH1</accession>
<dbReference type="Proteomes" id="UP000433945">
    <property type="component" value="Unassembled WGS sequence"/>
</dbReference>
<protein>
    <recommendedName>
        <fullName evidence="3">Toxin-antitoxin system YwqK family antitoxin</fullName>
    </recommendedName>
</protein>
<dbReference type="OrthoDB" id="1441261at2"/>
<dbReference type="AlphaFoldDB" id="A0A6N8HBH1"/>
<evidence type="ECO:0008006" key="3">
    <source>
        <dbReference type="Google" id="ProtNLM"/>
    </source>
</evidence>
<evidence type="ECO:0000313" key="2">
    <source>
        <dbReference type="Proteomes" id="UP000433945"/>
    </source>
</evidence>